<evidence type="ECO:0000313" key="1">
    <source>
        <dbReference type="EMBL" id="EUA47219.1"/>
    </source>
</evidence>
<protein>
    <submittedName>
        <fullName evidence="1">Dihydrodipicolinate reductase, family protein</fullName>
    </submittedName>
</protein>
<sequence>MTIRHDSIDRSSFAPGVLLAVRDIAKRPGLTIGIEPLLEL</sequence>
<name>A0A829Q3J7_9MYCO</name>
<accession>A0A829Q3J7</accession>
<dbReference type="Proteomes" id="UP000020103">
    <property type="component" value="Unassembled WGS sequence"/>
</dbReference>
<dbReference type="AlphaFoldDB" id="A0A829Q3J7"/>
<dbReference type="Gene3D" id="3.40.50.720">
    <property type="entry name" value="NAD(P)-binding Rossmann-like Domain"/>
    <property type="match status" value="1"/>
</dbReference>
<dbReference type="EMBL" id="JAOF01000001">
    <property type="protein sequence ID" value="EUA47219.1"/>
    <property type="molecule type" value="Genomic_DNA"/>
</dbReference>
<comment type="caution">
    <text evidence="1">The sequence shown here is derived from an EMBL/GenBank/DDBJ whole genome shotgun (WGS) entry which is preliminary data.</text>
</comment>
<reference evidence="1 2" key="1">
    <citation type="submission" date="2013-12" db="EMBL/GenBank/DDBJ databases">
        <authorList>
            <person name="Madinger N."/>
            <person name="Lenaerts A."/>
            <person name="Ordway D."/>
            <person name="DeGroote M.A."/>
            <person name="Parker T."/>
            <person name="Sizemore C."/>
            <person name="Tallon L.J."/>
            <person name="Sadzewicz L.K."/>
            <person name="Sengamalay N."/>
            <person name="Fraser C.M."/>
            <person name="Hine E."/>
            <person name="Shefchek K.A."/>
            <person name="Das S.P."/>
            <person name="Tettelin H."/>
        </authorList>
    </citation>
    <scope>NUCLEOTIDE SEQUENCE [LARGE SCALE GENOMIC DNA]</scope>
    <source>
        <strain evidence="1 2">21</strain>
    </source>
</reference>
<gene>
    <name evidence="1" type="ORF">I543_3323</name>
</gene>
<evidence type="ECO:0000313" key="2">
    <source>
        <dbReference type="Proteomes" id="UP000020103"/>
    </source>
</evidence>
<organism evidence="1 2">
    <name type="scientific">Mycobacteroides abscessus 21</name>
    <dbReference type="NCBI Taxonomy" id="1299324"/>
    <lineage>
        <taxon>Bacteria</taxon>
        <taxon>Bacillati</taxon>
        <taxon>Actinomycetota</taxon>
        <taxon>Actinomycetes</taxon>
        <taxon>Mycobacteriales</taxon>
        <taxon>Mycobacteriaceae</taxon>
        <taxon>Mycobacteroides</taxon>
        <taxon>Mycobacteroides abscessus</taxon>
    </lineage>
</organism>
<proteinExistence type="predicted"/>